<dbReference type="SMART" id="SM00093">
    <property type="entry name" value="SERPIN"/>
    <property type="match status" value="1"/>
</dbReference>
<comment type="caution">
    <text evidence="4">The sequence shown here is derived from an EMBL/GenBank/DDBJ whole genome shotgun (WGS) entry which is preliminary data.</text>
</comment>
<dbReference type="InterPro" id="IPR042178">
    <property type="entry name" value="Serpin_sf_1"/>
</dbReference>
<dbReference type="AlphaFoldDB" id="A0A834SL99"/>
<evidence type="ECO:0000256" key="1">
    <source>
        <dbReference type="ARBA" id="ARBA00009500"/>
    </source>
</evidence>
<dbReference type="InterPro" id="IPR042185">
    <property type="entry name" value="Serpin_sf_2"/>
</dbReference>
<dbReference type="Proteomes" id="UP000634136">
    <property type="component" value="Unassembled WGS sequence"/>
</dbReference>
<organism evidence="4 5">
    <name type="scientific">Senna tora</name>
    <dbReference type="NCBI Taxonomy" id="362788"/>
    <lineage>
        <taxon>Eukaryota</taxon>
        <taxon>Viridiplantae</taxon>
        <taxon>Streptophyta</taxon>
        <taxon>Embryophyta</taxon>
        <taxon>Tracheophyta</taxon>
        <taxon>Spermatophyta</taxon>
        <taxon>Magnoliopsida</taxon>
        <taxon>eudicotyledons</taxon>
        <taxon>Gunneridae</taxon>
        <taxon>Pentapetalae</taxon>
        <taxon>rosids</taxon>
        <taxon>fabids</taxon>
        <taxon>Fabales</taxon>
        <taxon>Fabaceae</taxon>
        <taxon>Caesalpinioideae</taxon>
        <taxon>Cassia clade</taxon>
        <taxon>Senna</taxon>
    </lineage>
</organism>
<keyword evidence="5" id="KW-1185">Reference proteome</keyword>
<accession>A0A834SL99</accession>
<dbReference type="CDD" id="cd02043">
    <property type="entry name" value="serpinP_plants"/>
    <property type="match status" value="1"/>
</dbReference>
<comment type="similarity">
    <text evidence="1 2">Belongs to the serpin family.</text>
</comment>
<name>A0A834SL99_9FABA</name>
<dbReference type="GO" id="GO:0004867">
    <property type="term" value="F:serine-type endopeptidase inhibitor activity"/>
    <property type="evidence" value="ECO:0007669"/>
    <property type="project" value="InterPro"/>
</dbReference>
<sequence>MESTSQKSTSSSFNTGFCLQLAYKVLQKQVEKGLNFVSSPLSLHVILSIIAAGSSGETLKQLLSFLGSESINDLNSSSSEMISSIRSVEEIESGSGPIISFVNGTWVEKSFGLKTSFEEIVKHLYKSRIEVADFINKGYQVEDEVNSWVKNATKGLIRQLVPSGSLDEDTKLVLVNALYFKGSWDRKFDPSKTSTRNFNLLDGQNNNNNNIVQVPFMTSKSRYEKYYFTSLESFKILKIPYQNGPNNNNNINPFKFFMYFFLPHENDGLPNLIHTLNSNPRFLNQNFVLHQEEFDEFWIPRFKFWFNFEAIESMKELGLVLPFLPGGLTEVSDSSSSQIHKLFVSNITHKAFIEVNEEGTEAAATTVGRIRMLSGKRYKSSFVADHPFLFMIREETSMAVFFIGAVLNPLLDS</sequence>
<dbReference type="Pfam" id="PF00079">
    <property type="entry name" value="Serpin"/>
    <property type="match status" value="1"/>
</dbReference>
<dbReference type="InterPro" id="IPR023795">
    <property type="entry name" value="Serpin_CS"/>
</dbReference>
<feature type="domain" description="Serpin" evidence="3">
    <location>
        <begin position="19"/>
        <end position="409"/>
    </location>
</feature>
<dbReference type="InterPro" id="IPR023796">
    <property type="entry name" value="Serpin_dom"/>
</dbReference>
<dbReference type="InterPro" id="IPR000215">
    <property type="entry name" value="Serpin_fam"/>
</dbReference>
<dbReference type="OrthoDB" id="1063785at2759"/>
<protein>
    <submittedName>
        <fullName evidence="4">Serpin-ZX-like</fullName>
    </submittedName>
</protein>
<evidence type="ECO:0000256" key="2">
    <source>
        <dbReference type="RuleBase" id="RU000411"/>
    </source>
</evidence>
<dbReference type="PANTHER" id="PTHR11461:SF340">
    <property type="entry name" value="SERPIN DOMAIN-CONTAINING PROTEIN"/>
    <property type="match status" value="1"/>
</dbReference>
<evidence type="ECO:0000259" key="3">
    <source>
        <dbReference type="SMART" id="SM00093"/>
    </source>
</evidence>
<evidence type="ECO:0000313" key="5">
    <source>
        <dbReference type="Proteomes" id="UP000634136"/>
    </source>
</evidence>
<reference evidence="4" key="1">
    <citation type="submission" date="2020-09" db="EMBL/GenBank/DDBJ databases">
        <title>Genome-Enabled Discovery of Anthraquinone Biosynthesis in Senna tora.</title>
        <authorList>
            <person name="Kang S.-H."/>
            <person name="Pandey R.P."/>
            <person name="Lee C.-M."/>
            <person name="Sim J.-S."/>
            <person name="Jeong J.-T."/>
            <person name="Choi B.-S."/>
            <person name="Jung M."/>
            <person name="Ginzburg D."/>
            <person name="Zhao K."/>
            <person name="Won S.Y."/>
            <person name="Oh T.-J."/>
            <person name="Yu Y."/>
            <person name="Kim N.-H."/>
            <person name="Lee O.R."/>
            <person name="Lee T.-H."/>
            <person name="Bashyal P."/>
            <person name="Kim T.-S."/>
            <person name="Lee W.-H."/>
            <person name="Kawkins C."/>
            <person name="Kim C.-K."/>
            <person name="Kim J.S."/>
            <person name="Ahn B.O."/>
            <person name="Rhee S.Y."/>
            <person name="Sohng J.K."/>
        </authorList>
    </citation>
    <scope>NUCLEOTIDE SEQUENCE</scope>
    <source>
        <tissue evidence="4">Leaf</tissue>
    </source>
</reference>
<dbReference type="EMBL" id="JAAIUW010000013">
    <property type="protein sequence ID" value="KAF7803117.1"/>
    <property type="molecule type" value="Genomic_DNA"/>
</dbReference>
<dbReference type="PANTHER" id="PTHR11461">
    <property type="entry name" value="SERINE PROTEASE INHIBITOR, SERPIN"/>
    <property type="match status" value="1"/>
</dbReference>
<dbReference type="SUPFAM" id="SSF56574">
    <property type="entry name" value="Serpins"/>
    <property type="match status" value="1"/>
</dbReference>
<gene>
    <name evidence="4" type="ORF">G2W53_042228</name>
</gene>
<dbReference type="InterPro" id="IPR036186">
    <property type="entry name" value="Serpin_sf"/>
</dbReference>
<dbReference type="Gene3D" id="2.30.39.10">
    <property type="entry name" value="Alpha-1-antitrypsin, domain 1"/>
    <property type="match status" value="1"/>
</dbReference>
<dbReference type="Gene3D" id="3.30.497.10">
    <property type="entry name" value="Antithrombin, subunit I, domain 2"/>
    <property type="match status" value="1"/>
</dbReference>
<evidence type="ECO:0000313" key="4">
    <source>
        <dbReference type="EMBL" id="KAF7803117.1"/>
    </source>
</evidence>
<dbReference type="GO" id="GO:0005615">
    <property type="term" value="C:extracellular space"/>
    <property type="evidence" value="ECO:0007669"/>
    <property type="project" value="InterPro"/>
</dbReference>
<dbReference type="PROSITE" id="PS00284">
    <property type="entry name" value="SERPIN"/>
    <property type="match status" value="1"/>
</dbReference>
<proteinExistence type="inferred from homology"/>